<dbReference type="SUPFAM" id="SSF52317">
    <property type="entry name" value="Class I glutamine amidotransferase-like"/>
    <property type="match status" value="1"/>
</dbReference>
<evidence type="ECO:0000313" key="8">
    <source>
        <dbReference type="EMBL" id="KOS71588.1"/>
    </source>
</evidence>
<dbReference type="CDD" id="cd07025">
    <property type="entry name" value="Peptidase_S66"/>
    <property type="match status" value="1"/>
</dbReference>
<dbReference type="Proteomes" id="UP000050668">
    <property type="component" value="Unassembled WGS sequence"/>
</dbReference>
<gene>
    <name evidence="8" type="ORF">AEA09_00950</name>
</gene>
<feature type="domain" description="LD-carboxypeptidase C-terminal" evidence="7">
    <location>
        <begin position="183"/>
        <end position="294"/>
    </location>
</feature>
<dbReference type="PANTHER" id="PTHR30237">
    <property type="entry name" value="MURAMOYLTETRAPEPTIDE CARBOXYPEPTIDASE"/>
    <property type="match status" value="1"/>
</dbReference>
<dbReference type="InterPro" id="IPR040449">
    <property type="entry name" value="Peptidase_S66_N"/>
</dbReference>
<name>A0ABR5K5S5_9BACI</name>
<dbReference type="InterPro" id="IPR027461">
    <property type="entry name" value="Carboxypeptidase_A_C_sf"/>
</dbReference>
<organism evidence="8 9">
    <name type="scientific">Lysinibacillus contaminans</name>
    <dbReference type="NCBI Taxonomy" id="1293441"/>
    <lineage>
        <taxon>Bacteria</taxon>
        <taxon>Bacillati</taxon>
        <taxon>Bacillota</taxon>
        <taxon>Bacilli</taxon>
        <taxon>Bacillales</taxon>
        <taxon>Bacillaceae</taxon>
        <taxon>Lysinibacillus</taxon>
    </lineage>
</organism>
<keyword evidence="4" id="KW-0378">Hydrolase</keyword>
<reference evidence="9" key="1">
    <citation type="submission" date="2015-07" db="EMBL/GenBank/DDBJ databases">
        <title>Fjat-14205 dsm 2895.</title>
        <authorList>
            <person name="Liu B."/>
            <person name="Wang J."/>
            <person name="Zhu Y."/>
            <person name="Liu G."/>
            <person name="Chen Q."/>
            <person name="Chen Z."/>
            <person name="Lan J."/>
            <person name="Che J."/>
            <person name="Ge C."/>
            <person name="Shi H."/>
            <person name="Pan Z."/>
            <person name="Liu X."/>
        </authorList>
    </citation>
    <scope>NUCLEOTIDE SEQUENCE [LARGE SCALE GENOMIC DNA]</scope>
    <source>
        <strain evidence="9">DSM 25560</strain>
    </source>
</reference>
<dbReference type="Gene3D" id="3.40.50.10740">
    <property type="entry name" value="Class I glutamine amidotransferase-like"/>
    <property type="match status" value="1"/>
</dbReference>
<evidence type="ECO:0000256" key="3">
    <source>
        <dbReference type="ARBA" id="ARBA00022670"/>
    </source>
</evidence>
<dbReference type="SUPFAM" id="SSF141986">
    <property type="entry name" value="LD-carboxypeptidase A C-terminal domain-like"/>
    <property type="match status" value="1"/>
</dbReference>
<evidence type="ECO:0000256" key="5">
    <source>
        <dbReference type="ARBA" id="ARBA00022825"/>
    </source>
</evidence>
<evidence type="ECO:0000256" key="4">
    <source>
        <dbReference type="ARBA" id="ARBA00022801"/>
    </source>
</evidence>
<evidence type="ECO:0000259" key="6">
    <source>
        <dbReference type="Pfam" id="PF02016"/>
    </source>
</evidence>
<comment type="similarity">
    <text evidence="1">Belongs to the peptidase S66 family.</text>
</comment>
<dbReference type="Pfam" id="PF02016">
    <property type="entry name" value="Peptidase_S66"/>
    <property type="match status" value="1"/>
</dbReference>
<keyword evidence="3" id="KW-0645">Protease</keyword>
<dbReference type="EMBL" id="LGRV01000001">
    <property type="protein sequence ID" value="KOS71588.1"/>
    <property type="molecule type" value="Genomic_DNA"/>
</dbReference>
<evidence type="ECO:0000313" key="9">
    <source>
        <dbReference type="Proteomes" id="UP000050668"/>
    </source>
</evidence>
<evidence type="ECO:0000259" key="7">
    <source>
        <dbReference type="Pfam" id="PF17676"/>
    </source>
</evidence>
<dbReference type="InterPro" id="IPR040921">
    <property type="entry name" value="Peptidase_S66C"/>
</dbReference>
<dbReference type="InterPro" id="IPR027478">
    <property type="entry name" value="LdcA_N"/>
</dbReference>
<keyword evidence="5" id="KW-0720">Serine protease</keyword>
<keyword evidence="9" id="KW-1185">Reference proteome</keyword>
<evidence type="ECO:0000256" key="1">
    <source>
        <dbReference type="ARBA" id="ARBA00010233"/>
    </source>
</evidence>
<sequence>MIKRTGGVTVKSTAPHLVKGDTVGLVALSSAVEVEELGEALAFLDELGLRYKVGSTIGAKYKYLAGTDEERLADFHAMVEDPEVKAIFCVRGGYGCARIAEKIDYTLLTENPKIFWGFSDLTYMHIAINEFSDLVTFHGPMIMTTRKMDEISKKMFLQLFTPMEVQYTEIISPLTTIASGVARGQLTGGNLRRLVSTLGTKFEIRTEGKILVLEDIAETIPRIDSMLQQLKQARKLDHLAGVVIGSFTQTEADEAELLTLMEEYFADLEVPVVAGFKIGHETTNIAIPLGVEAILDAKEKVLRILPGVH</sequence>
<dbReference type="InterPro" id="IPR003507">
    <property type="entry name" value="S66_fam"/>
</dbReference>
<dbReference type="Gene3D" id="3.50.30.60">
    <property type="entry name" value="LD-carboxypeptidase A C-terminal domain-like"/>
    <property type="match status" value="1"/>
</dbReference>
<keyword evidence="2" id="KW-0121">Carboxypeptidase</keyword>
<proteinExistence type="inferred from homology"/>
<dbReference type="PANTHER" id="PTHR30237:SF2">
    <property type="entry name" value="MUREIN TETRAPEPTIDE CARBOXYPEPTIDASE"/>
    <property type="match status" value="1"/>
</dbReference>
<feature type="domain" description="LD-carboxypeptidase N-terminal" evidence="6">
    <location>
        <begin position="23"/>
        <end position="139"/>
    </location>
</feature>
<protein>
    <submittedName>
        <fullName evidence="8">Peptidase S66</fullName>
    </submittedName>
</protein>
<comment type="caution">
    <text evidence="8">The sequence shown here is derived from an EMBL/GenBank/DDBJ whole genome shotgun (WGS) entry which is preliminary data.</text>
</comment>
<accession>A0ABR5K5S5</accession>
<dbReference type="InterPro" id="IPR029062">
    <property type="entry name" value="Class_I_gatase-like"/>
</dbReference>
<evidence type="ECO:0000256" key="2">
    <source>
        <dbReference type="ARBA" id="ARBA00022645"/>
    </source>
</evidence>
<dbReference type="PIRSF" id="PIRSF028757">
    <property type="entry name" value="LD-carboxypeptidase"/>
    <property type="match status" value="1"/>
</dbReference>
<dbReference type="Pfam" id="PF17676">
    <property type="entry name" value="Peptidase_S66C"/>
    <property type="match status" value="1"/>
</dbReference>